<dbReference type="EMBL" id="CP089291">
    <property type="protein sequence ID" value="UOF91388.1"/>
    <property type="molecule type" value="Genomic_DNA"/>
</dbReference>
<dbReference type="Gene3D" id="3.40.50.720">
    <property type="entry name" value="NAD(P)-binding Rossmann-like Domain"/>
    <property type="match status" value="1"/>
</dbReference>
<evidence type="ECO:0000313" key="3">
    <source>
        <dbReference type="EMBL" id="UOF91388.1"/>
    </source>
</evidence>
<dbReference type="SUPFAM" id="SSF51735">
    <property type="entry name" value="NAD(P)-binding Rossmann-fold domains"/>
    <property type="match status" value="1"/>
</dbReference>
<dbReference type="InterPro" id="IPR036291">
    <property type="entry name" value="NAD(P)-bd_dom_sf"/>
</dbReference>
<dbReference type="InterPro" id="IPR001509">
    <property type="entry name" value="Epimerase_deHydtase"/>
</dbReference>
<keyword evidence="4" id="KW-1185">Reference proteome</keyword>
<name>A0ABY4CLU2_9BACL</name>
<sequence>MNKNPLNYIVTGATGFIGSHLVKVLLETGGKVVVFVRSDSIKLSVLPKHKNLIILEGDFNNIETWHEKLEKNINFKIDVFYHLAWKGVFNSLRNDIQQIMNIKPTIDTLFLAEKIKCKRWIGVGSQAEYGPLNKKISEVDPTNPTTLYGSAKLSSCMLTQMLGRQLSLEVGWVRIFSTYGPEDNSGWFLMHVIDQLLKGQRPKLTLGEQFWDYLYITDAVNALKALGECQELNGIYNLGSGKVYKIRTIVEKIRDIINPNIQLLFGEIPYRADQVMHLEANIDKIHKDTGWYPKFSLDEGIRIILNYSMGKGVETGLN</sequence>
<evidence type="ECO:0000313" key="4">
    <source>
        <dbReference type="Proteomes" id="UP000830167"/>
    </source>
</evidence>
<dbReference type="Pfam" id="PF01370">
    <property type="entry name" value="Epimerase"/>
    <property type="match status" value="1"/>
</dbReference>
<dbReference type="PANTHER" id="PTHR43000">
    <property type="entry name" value="DTDP-D-GLUCOSE 4,6-DEHYDRATASE-RELATED"/>
    <property type="match status" value="1"/>
</dbReference>
<proteinExistence type="inferred from homology"/>
<gene>
    <name evidence="3" type="ORF">LSG31_03800</name>
</gene>
<dbReference type="RefSeq" id="WP_347438081.1">
    <property type="nucleotide sequence ID" value="NZ_CP089291.1"/>
</dbReference>
<reference evidence="3" key="1">
    <citation type="submission" date="2021-12" db="EMBL/GenBank/DDBJ databases">
        <title>Alicyclobacillaceae gen. nov., sp. nov., isolated from chalcocite enrichment system.</title>
        <authorList>
            <person name="Jiang Z."/>
        </authorList>
    </citation>
    <scope>NUCLEOTIDE SEQUENCE</scope>
    <source>
        <strain evidence="3">MYW30-H2</strain>
    </source>
</reference>
<comment type="similarity">
    <text evidence="1">Belongs to the NAD(P)-dependent epimerase/dehydratase family.</text>
</comment>
<organism evidence="3 4">
    <name type="scientific">Fodinisporobacter ferrooxydans</name>
    <dbReference type="NCBI Taxonomy" id="2901836"/>
    <lineage>
        <taxon>Bacteria</taxon>
        <taxon>Bacillati</taxon>
        <taxon>Bacillota</taxon>
        <taxon>Bacilli</taxon>
        <taxon>Bacillales</taxon>
        <taxon>Alicyclobacillaceae</taxon>
        <taxon>Fodinisporobacter</taxon>
    </lineage>
</organism>
<dbReference type="Proteomes" id="UP000830167">
    <property type="component" value="Chromosome"/>
</dbReference>
<accession>A0ABY4CLU2</accession>
<evidence type="ECO:0000259" key="2">
    <source>
        <dbReference type="Pfam" id="PF01370"/>
    </source>
</evidence>
<protein>
    <submittedName>
        <fullName evidence="3">NAD-dependent epimerase/dehydratase family protein</fullName>
    </submittedName>
</protein>
<feature type="domain" description="NAD-dependent epimerase/dehydratase" evidence="2">
    <location>
        <begin position="9"/>
        <end position="239"/>
    </location>
</feature>
<evidence type="ECO:0000256" key="1">
    <source>
        <dbReference type="ARBA" id="ARBA00007637"/>
    </source>
</evidence>